<dbReference type="PANTHER" id="PTHR22916:SF51">
    <property type="entry name" value="GLYCOSYLTRANSFERASE EPSH-RELATED"/>
    <property type="match status" value="1"/>
</dbReference>
<keyword evidence="3" id="KW-0812">Transmembrane</keyword>
<evidence type="ECO:0000256" key="2">
    <source>
        <dbReference type="ARBA" id="ARBA00022679"/>
    </source>
</evidence>
<proteinExistence type="predicted"/>
<gene>
    <name evidence="5" type="ORF">E3O10_14275</name>
</gene>
<dbReference type="Pfam" id="PF00535">
    <property type="entry name" value="Glycos_transf_2"/>
    <property type="match status" value="1"/>
</dbReference>
<evidence type="ECO:0000313" key="5">
    <source>
        <dbReference type="EMBL" id="TFB86355.1"/>
    </source>
</evidence>
<dbReference type="AlphaFoldDB" id="A0A5F0D0Y3"/>
<evidence type="ECO:0000259" key="4">
    <source>
        <dbReference type="Pfam" id="PF00535"/>
    </source>
</evidence>
<keyword evidence="3" id="KW-1133">Transmembrane helix</keyword>
<sequence>MRTAASVRFKQGGHQMPDSRALCVSIIAPIYNVSVYLAPCVKSILSQSHSDLEVILVDDGSTDGSGDMCDQFALEDDRVRVIHRTNGGLSAARNTGINAATGNFILCVDGDDVISVNHVARLLAVFAAQPKVDIAVADFLAVEPANTYPAAGTLSRSAPEYLEREDALVRLFHQRGVTNSAWGKLYRSELFDGIRYPVGALYEDLPVTYRLFARARLVALTHDCTYYYVQRSTSITAQKQLNKRMDAIRFASEAVDNVAPFGDRVMRAARSRAFMESVFYLSDLPSSSETKLLDPAITTPVRNFRHEVLHDPEARADTRIFAFAAFFGLRVIWALAFSRILISNYARRHRKF</sequence>
<feature type="transmembrane region" description="Helical" evidence="3">
    <location>
        <begin position="320"/>
        <end position="342"/>
    </location>
</feature>
<organism evidence="5 6">
    <name type="scientific">Cryobacterium luteum</name>
    <dbReference type="NCBI Taxonomy" id="1424661"/>
    <lineage>
        <taxon>Bacteria</taxon>
        <taxon>Bacillati</taxon>
        <taxon>Actinomycetota</taxon>
        <taxon>Actinomycetes</taxon>
        <taxon>Micrococcales</taxon>
        <taxon>Microbacteriaceae</taxon>
        <taxon>Cryobacterium</taxon>
    </lineage>
</organism>
<evidence type="ECO:0000313" key="6">
    <source>
        <dbReference type="Proteomes" id="UP000297654"/>
    </source>
</evidence>
<dbReference type="InterPro" id="IPR029044">
    <property type="entry name" value="Nucleotide-diphossugar_trans"/>
</dbReference>
<keyword evidence="1" id="KW-0328">Glycosyltransferase</keyword>
<keyword evidence="3" id="KW-0472">Membrane</keyword>
<keyword evidence="2 5" id="KW-0808">Transferase</keyword>
<protein>
    <submittedName>
        <fullName evidence="5">Glycosyltransferase</fullName>
    </submittedName>
</protein>
<dbReference type="InterPro" id="IPR001173">
    <property type="entry name" value="Glyco_trans_2-like"/>
</dbReference>
<keyword evidence="6" id="KW-1185">Reference proteome</keyword>
<feature type="domain" description="Glycosyltransferase 2-like" evidence="4">
    <location>
        <begin position="25"/>
        <end position="140"/>
    </location>
</feature>
<accession>A0A5F0D0Y3</accession>
<dbReference type="SUPFAM" id="SSF53448">
    <property type="entry name" value="Nucleotide-diphospho-sugar transferases"/>
    <property type="match status" value="1"/>
</dbReference>
<dbReference type="EMBL" id="SOFF01000034">
    <property type="protein sequence ID" value="TFB86355.1"/>
    <property type="molecule type" value="Genomic_DNA"/>
</dbReference>
<reference evidence="5 6" key="1">
    <citation type="submission" date="2019-03" db="EMBL/GenBank/DDBJ databases">
        <title>Genomics of glacier-inhabiting Cryobacterium strains.</title>
        <authorList>
            <person name="Liu Q."/>
            <person name="Xin Y.-H."/>
        </authorList>
    </citation>
    <scope>NUCLEOTIDE SEQUENCE [LARGE SCALE GENOMIC DNA]</scope>
    <source>
        <strain evidence="5 6">Hh15</strain>
    </source>
</reference>
<dbReference type="PANTHER" id="PTHR22916">
    <property type="entry name" value="GLYCOSYLTRANSFERASE"/>
    <property type="match status" value="1"/>
</dbReference>
<dbReference type="CDD" id="cd00761">
    <property type="entry name" value="Glyco_tranf_GTA_type"/>
    <property type="match status" value="1"/>
</dbReference>
<comment type="caution">
    <text evidence="5">The sequence shown here is derived from an EMBL/GenBank/DDBJ whole genome shotgun (WGS) entry which is preliminary data.</text>
</comment>
<name>A0A5F0D0Y3_9MICO</name>
<evidence type="ECO:0000256" key="3">
    <source>
        <dbReference type="SAM" id="Phobius"/>
    </source>
</evidence>
<dbReference type="Proteomes" id="UP000297654">
    <property type="component" value="Unassembled WGS sequence"/>
</dbReference>
<dbReference type="Gene3D" id="3.90.550.10">
    <property type="entry name" value="Spore Coat Polysaccharide Biosynthesis Protein SpsA, Chain A"/>
    <property type="match status" value="1"/>
</dbReference>
<evidence type="ECO:0000256" key="1">
    <source>
        <dbReference type="ARBA" id="ARBA00022676"/>
    </source>
</evidence>
<dbReference type="GO" id="GO:0016757">
    <property type="term" value="F:glycosyltransferase activity"/>
    <property type="evidence" value="ECO:0007669"/>
    <property type="project" value="UniProtKB-KW"/>
</dbReference>